<proteinExistence type="predicted"/>
<dbReference type="EMBL" id="BAABKK010000026">
    <property type="protein sequence ID" value="GAA5198564.1"/>
    <property type="molecule type" value="Genomic_DNA"/>
</dbReference>
<gene>
    <name evidence="4" type="ORF">GCM10023346_36110</name>
</gene>
<dbReference type="Pfam" id="PF01326">
    <property type="entry name" value="PPDK_N"/>
    <property type="match status" value="1"/>
</dbReference>
<dbReference type="Gene3D" id="3.30.470.20">
    <property type="entry name" value="ATP-grasp fold, B domain"/>
    <property type="match status" value="1"/>
</dbReference>
<dbReference type="PANTHER" id="PTHR43615:SF1">
    <property type="entry name" value="PPDK_N DOMAIN-CONTAINING PROTEIN"/>
    <property type="match status" value="1"/>
</dbReference>
<dbReference type="InterPro" id="IPR002192">
    <property type="entry name" value="PPDK_AMP/ATP-bd"/>
</dbReference>
<feature type="domain" description="Pyruvate phosphate dikinase AMP/ATP-binding" evidence="3">
    <location>
        <begin position="40"/>
        <end position="342"/>
    </location>
</feature>
<reference evidence="5" key="1">
    <citation type="journal article" date="2019" name="Int. J. Syst. Evol. Microbiol.">
        <title>The Global Catalogue of Microorganisms (GCM) 10K type strain sequencing project: providing services to taxonomists for standard genome sequencing and annotation.</title>
        <authorList>
            <consortium name="The Broad Institute Genomics Platform"/>
            <consortium name="The Broad Institute Genome Sequencing Center for Infectious Disease"/>
            <person name="Wu L."/>
            <person name="Ma J."/>
        </authorList>
    </citation>
    <scope>NUCLEOTIDE SEQUENCE [LARGE SCALE GENOMIC DNA]</scope>
    <source>
        <strain evidence="5">JCM 18514</strain>
    </source>
</reference>
<evidence type="ECO:0000313" key="4">
    <source>
        <dbReference type="EMBL" id="GAA5198564.1"/>
    </source>
</evidence>
<organism evidence="4 5">
    <name type="scientific">Arthrobacter gyeryongensis</name>
    <dbReference type="NCBI Taxonomy" id="1650592"/>
    <lineage>
        <taxon>Bacteria</taxon>
        <taxon>Bacillati</taxon>
        <taxon>Actinomycetota</taxon>
        <taxon>Actinomycetes</taxon>
        <taxon>Micrococcales</taxon>
        <taxon>Micrococcaceae</taxon>
        <taxon>Arthrobacter</taxon>
    </lineage>
</organism>
<feature type="domain" description="PEP-utilising enzyme mobile" evidence="2">
    <location>
        <begin position="797"/>
        <end position="867"/>
    </location>
</feature>
<accession>A0ABP9SLF0</accession>
<comment type="caution">
    <text evidence="4">The sequence shown here is derived from an EMBL/GenBank/DDBJ whole genome shotgun (WGS) entry which is preliminary data.</text>
</comment>
<dbReference type="SUPFAM" id="SSF52009">
    <property type="entry name" value="Phosphohistidine domain"/>
    <property type="match status" value="1"/>
</dbReference>
<evidence type="ECO:0000259" key="3">
    <source>
        <dbReference type="Pfam" id="PF01326"/>
    </source>
</evidence>
<dbReference type="InterPro" id="IPR051549">
    <property type="entry name" value="PEP_Utilizing_Enz"/>
</dbReference>
<evidence type="ECO:0008006" key="6">
    <source>
        <dbReference type="Google" id="ProtNLM"/>
    </source>
</evidence>
<dbReference type="Pfam" id="PF00391">
    <property type="entry name" value="PEP-utilizers"/>
    <property type="match status" value="1"/>
</dbReference>
<keyword evidence="5" id="KW-1185">Reference proteome</keyword>
<sequence>MDDSQRHTEVSTPPSGPRDGPKTAQQATAPLADFGVGDVAIAGGKGAALGELVRQGFPVPPGFIITTGAYSSFLAETNVGAALSGFLSVGPDEAPDGGAPDGGDGTGGAALRALFAATEMPGRLRQEILDAYERLGGGAVAVRSSATAEDLPGAAFAGQQDTYLSVLGGDGVVQAVANCWASLWTDRAMAYRRRQGIDPHEVAIAVVVQKMVPAAMAGVLFTANPVTGERREMVVDASPGLGEAVVSGRVTPEHYLLDGSGKGLSFTPGGREVVISAAEGGGTRESSGKQSTKPGLAAEELAELAMLGNKAQQHFGRPQDIEWAAAGGTLYVLQSRPMTALPPQPPVLNAVQRRVAPFFIEMFQERPYPLDVSGWMKRGILAMLHGMAGSVGVIFPAVEELLPEEDGVVVQLIPPVPRPTIRTLAAPVSLLRRSRRFKAADWTRDPRFSLFIDNIERLNGKDLGPLRWSAVVAFAGECFAAMQGITDLRVSYLPGIPVPVLKMRSMLLFLGKTKLAPALIAGAETRTSQANRALERLASIAADDPGLSRALRDSGPRELLELVENEPEHRAFREAFTAFQLEYGHRETTSVVLSSSPTWSDAPEVVLGLVKALSGERPQTVDQGGIALAELKRHPALRFEPLRRRVLAAVESAQAGMAFREDSHFYATKAIPPIRRAYRELGRRLAMAGVIDESDEIYHLRFEELESITDNDDGALPASLRDRLRPLVLARAAKRRELEGIPLLDLALLFGGSRPSRPSRRGRQVEGVLLSGTAASRGQATGPVRVIRGPAEFGQLRSGEVLVCPYTNPAWTPLFQRAAAVVVDAGGLGSHAAIVAREYGIPAVMGTGSGTSALADGQQVLVDGTRGVVLPAASAERP</sequence>
<name>A0ABP9SLF0_9MICC</name>
<evidence type="ECO:0000259" key="2">
    <source>
        <dbReference type="Pfam" id="PF00391"/>
    </source>
</evidence>
<feature type="region of interest" description="Disordered" evidence="1">
    <location>
        <begin position="1"/>
        <end position="30"/>
    </location>
</feature>
<evidence type="ECO:0000256" key="1">
    <source>
        <dbReference type="SAM" id="MobiDB-lite"/>
    </source>
</evidence>
<dbReference type="InterPro" id="IPR008279">
    <property type="entry name" value="PEP-util_enz_mobile_dom"/>
</dbReference>
<dbReference type="PANTHER" id="PTHR43615">
    <property type="entry name" value="PHOSPHOENOLPYRUVATE SYNTHASE-RELATED"/>
    <property type="match status" value="1"/>
</dbReference>
<dbReference type="Gene3D" id="3.30.1490.20">
    <property type="entry name" value="ATP-grasp fold, A domain"/>
    <property type="match status" value="1"/>
</dbReference>
<evidence type="ECO:0000313" key="5">
    <source>
        <dbReference type="Proteomes" id="UP001500200"/>
    </source>
</evidence>
<dbReference type="Proteomes" id="UP001500200">
    <property type="component" value="Unassembled WGS sequence"/>
</dbReference>
<dbReference type="InterPro" id="IPR013815">
    <property type="entry name" value="ATP_grasp_subdomain_1"/>
</dbReference>
<protein>
    <recommendedName>
        <fullName evidence="6">Phosphoenolpyruvate synthase</fullName>
    </recommendedName>
</protein>
<dbReference type="Gene3D" id="3.50.30.10">
    <property type="entry name" value="Phosphohistidine domain"/>
    <property type="match status" value="1"/>
</dbReference>
<dbReference type="InterPro" id="IPR036637">
    <property type="entry name" value="Phosphohistidine_dom_sf"/>
</dbReference>
<dbReference type="SUPFAM" id="SSF56059">
    <property type="entry name" value="Glutathione synthetase ATP-binding domain-like"/>
    <property type="match status" value="1"/>
</dbReference>
<dbReference type="RefSeq" id="WP_345451358.1">
    <property type="nucleotide sequence ID" value="NZ_BAABKK010000026.1"/>
</dbReference>